<protein>
    <submittedName>
        <fullName evidence="1">Uncharacterized protein</fullName>
    </submittedName>
</protein>
<reference evidence="1 2" key="1">
    <citation type="submission" date="2019-04" db="EMBL/GenBank/DDBJ databases">
        <authorList>
            <consortium name="DOE Joint Genome Institute"/>
            <person name="Mondo S."/>
            <person name="Kjaerbolling I."/>
            <person name="Vesth T."/>
            <person name="Frisvad J.C."/>
            <person name="Nybo J.L."/>
            <person name="Theobald S."/>
            <person name="Kildgaard S."/>
            <person name="Isbrandt T."/>
            <person name="Kuo A."/>
            <person name="Sato A."/>
            <person name="Lyhne E.K."/>
            <person name="Kogle M.E."/>
            <person name="Wiebenga A."/>
            <person name="Kun R.S."/>
            <person name="Lubbers R.J."/>
            <person name="Makela M.R."/>
            <person name="Barry K."/>
            <person name="Chovatia M."/>
            <person name="Clum A."/>
            <person name="Daum C."/>
            <person name="Haridas S."/>
            <person name="He G."/>
            <person name="LaButti K."/>
            <person name="Lipzen A."/>
            <person name="Riley R."/>
            <person name="Salamov A."/>
            <person name="Simmons B.A."/>
            <person name="Magnuson J.K."/>
            <person name="Henrissat B."/>
            <person name="Mortensen U.H."/>
            <person name="Larsen T.O."/>
            <person name="Devries R.P."/>
            <person name="Grigoriev I.V."/>
            <person name="Machida M."/>
            <person name="Baker S.E."/>
            <person name="Andersen M.R."/>
            <person name="Cantor M.N."/>
            <person name="Hua S.X."/>
        </authorList>
    </citation>
    <scope>NUCLEOTIDE SEQUENCE [LARGE SCALE GENOMIC DNA]</scope>
    <source>
        <strain evidence="1 2">CBS 119388</strain>
    </source>
</reference>
<dbReference type="GeneID" id="43671176"/>
<proteinExistence type="predicted"/>
<organism evidence="1 2">
    <name type="scientific">Aspergillus pseudonomiae</name>
    <dbReference type="NCBI Taxonomy" id="1506151"/>
    <lineage>
        <taxon>Eukaryota</taxon>
        <taxon>Fungi</taxon>
        <taxon>Dikarya</taxon>
        <taxon>Ascomycota</taxon>
        <taxon>Pezizomycotina</taxon>
        <taxon>Eurotiomycetes</taxon>
        <taxon>Eurotiomycetidae</taxon>
        <taxon>Eurotiales</taxon>
        <taxon>Aspergillaceae</taxon>
        <taxon>Aspergillus</taxon>
        <taxon>Aspergillus subgen. Circumdati</taxon>
    </lineage>
</organism>
<dbReference type="RefSeq" id="XP_031944500.1">
    <property type="nucleotide sequence ID" value="XM_032086485.1"/>
</dbReference>
<gene>
    <name evidence="1" type="ORF">BDV37DRAFT_280092</name>
</gene>
<dbReference type="OrthoDB" id="4502703at2759"/>
<accession>A0A5N7DL49</accession>
<dbReference type="EMBL" id="ML736749">
    <property type="protein sequence ID" value="KAE8407181.1"/>
    <property type="molecule type" value="Genomic_DNA"/>
</dbReference>
<evidence type="ECO:0000313" key="2">
    <source>
        <dbReference type="Proteomes" id="UP000325579"/>
    </source>
</evidence>
<evidence type="ECO:0000313" key="1">
    <source>
        <dbReference type="EMBL" id="KAE8407181.1"/>
    </source>
</evidence>
<dbReference type="AlphaFoldDB" id="A0A5N7DL49"/>
<dbReference type="Proteomes" id="UP000325579">
    <property type="component" value="Unassembled WGS sequence"/>
</dbReference>
<sequence>MRLSLLAASTLALFVSTSFANSPIATVIIETPDSESAHFAQSSECVPADPDVQDTPISHIIIAPYRPGTGIECTFYKDPFCRSGPSHSYTLHEGRHTFKRPFLVSSFECVESDGEDVFL</sequence>
<name>A0A5N7DL49_9EURO</name>
<accession>A0A5N6I332</accession>
<keyword evidence="2" id="KW-1185">Reference proteome</keyword>